<feature type="compositionally biased region" description="Basic and acidic residues" evidence="1">
    <location>
        <begin position="163"/>
        <end position="175"/>
    </location>
</feature>
<dbReference type="Proteomes" id="UP000710432">
    <property type="component" value="Unassembled WGS sequence"/>
</dbReference>
<organism evidence="2 3">
    <name type="scientific">Microtus ochrogaster</name>
    <name type="common">Prairie vole</name>
    <dbReference type="NCBI Taxonomy" id="79684"/>
    <lineage>
        <taxon>Eukaryota</taxon>
        <taxon>Metazoa</taxon>
        <taxon>Chordata</taxon>
        <taxon>Craniata</taxon>
        <taxon>Vertebrata</taxon>
        <taxon>Euteleostomi</taxon>
        <taxon>Mammalia</taxon>
        <taxon>Eutheria</taxon>
        <taxon>Euarchontoglires</taxon>
        <taxon>Glires</taxon>
        <taxon>Rodentia</taxon>
        <taxon>Myomorpha</taxon>
        <taxon>Muroidea</taxon>
        <taxon>Cricetidae</taxon>
        <taxon>Arvicolinae</taxon>
        <taxon>Microtus</taxon>
    </lineage>
</organism>
<evidence type="ECO:0000313" key="2">
    <source>
        <dbReference type="EMBL" id="KAH0512237.1"/>
    </source>
</evidence>
<dbReference type="EMBL" id="JAATJU010022041">
    <property type="protein sequence ID" value="KAH0512237.1"/>
    <property type="molecule type" value="Genomic_DNA"/>
</dbReference>
<gene>
    <name evidence="2" type="ORF">LTLLF_146405</name>
</gene>
<feature type="compositionally biased region" description="Polar residues" evidence="1">
    <location>
        <begin position="105"/>
        <end position="115"/>
    </location>
</feature>
<comment type="caution">
    <text evidence="2">The sequence shown here is derived from an EMBL/GenBank/DDBJ whole genome shotgun (WGS) entry which is preliminary data.</text>
</comment>
<accession>A0A8J6GL04</accession>
<reference evidence="2" key="1">
    <citation type="submission" date="2020-03" db="EMBL/GenBank/DDBJ databases">
        <title>Studies in the Genomics of Life Span.</title>
        <authorList>
            <person name="Glass D."/>
        </authorList>
    </citation>
    <scope>NUCLEOTIDE SEQUENCE</scope>
    <source>
        <strain evidence="2">LTLLF</strain>
        <tissue evidence="2">Muscle</tissue>
    </source>
</reference>
<evidence type="ECO:0000313" key="3">
    <source>
        <dbReference type="Proteomes" id="UP000710432"/>
    </source>
</evidence>
<feature type="region of interest" description="Disordered" evidence="1">
    <location>
        <begin position="105"/>
        <end position="187"/>
    </location>
</feature>
<protein>
    <submittedName>
        <fullName evidence="2">Bromodomain testis-specific protein</fullName>
    </submittedName>
</protein>
<feature type="compositionally biased region" description="Basic and acidic residues" evidence="1">
    <location>
        <begin position="116"/>
        <end position="148"/>
    </location>
</feature>
<evidence type="ECO:0000256" key="1">
    <source>
        <dbReference type="SAM" id="MobiDB-lite"/>
    </source>
</evidence>
<sequence>MRSRLTLRLEKYVLAYLQKRSLKPQAKKVVCSKKELHFQKKKNKLERLLLDINNQLYSERSPSPCPRHLQHQLLAQKATPQCAATRKQSQQVHGYDVSGHLQTMEKTASVQTQSLSEKEVKARNEEQQMQKHLEQNPKEPKVSQENQRELGNGLTLESLSNKMEIKCHGEERDEQQPLEAQDQSKPWLLKDKNLAREKEQEWRRREAWRVPFT</sequence>
<proteinExistence type="predicted"/>
<name>A0A8J6GL04_MICOH</name>
<dbReference type="AlphaFoldDB" id="A0A8J6GL04"/>